<gene>
    <name evidence="7" type="ORF">K504DRAFT_466805</name>
</gene>
<keyword evidence="8" id="KW-1185">Reference proteome</keyword>
<organism evidence="7 8">
    <name type="scientific">Pleomassaria siparia CBS 279.74</name>
    <dbReference type="NCBI Taxonomy" id="1314801"/>
    <lineage>
        <taxon>Eukaryota</taxon>
        <taxon>Fungi</taxon>
        <taxon>Dikarya</taxon>
        <taxon>Ascomycota</taxon>
        <taxon>Pezizomycotina</taxon>
        <taxon>Dothideomycetes</taxon>
        <taxon>Pleosporomycetidae</taxon>
        <taxon>Pleosporales</taxon>
        <taxon>Pleomassariaceae</taxon>
        <taxon>Pleomassaria</taxon>
    </lineage>
</organism>
<accession>A0A6G1KDF9</accession>
<evidence type="ECO:0000256" key="1">
    <source>
        <dbReference type="ARBA" id="ARBA00004173"/>
    </source>
</evidence>
<feature type="region of interest" description="Disordered" evidence="5">
    <location>
        <begin position="266"/>
        <end position="296"/>
    </location>
</feature>
<dbReference type="PANTHER" id="PTHR28235:SF1">
    <property type="entry name" value="SMALL RIBOSOMAL SUBUNIT PROTEIN MS41"/>
    <property type="match status" value="1"/>
</dbReference>
<reference evidence="7" key="1">
    <citation type="journal article" date="2020" name="Stud. Mycol.">
        <title>101 Dothideomycetes genomes: a test case for predicting lifestyles and emergence of pathogens.</title>
        <authorList>
            <person name="Haridas S."/>
            <person name="Albert R."/>
            <person name="Binder M."/>
            <person name="Bloem J."/>
            <person name="Labutti K."/>
            <person name="Salamov A."/>
            <person name="Andreopoulos B."/>
            <person name="Baker S."/>
            <person name="Barry K."/>
            <person name="Bills G."/>
            <person name="Bluhm B."/>
            <person name="Cannon C."/>
            <person name="Castanera R."/>
            <person name="Culley D."/>
            <person name="Daum C."/>
            <person name="Ezra D."/>
            <person name="Gonzalez J."/>
            <person name="Henrissat B."/>
            <person name="Kuo A."/>
            <person name="Liang C."/>
            <person name="Lipzen A."/>
            <person name="Lutzoni F."/>
            <person name="Magnuson J."/>
            <person name="Mondo S."/>
            <person name="Nolan M."/>
            <person name="Ohm R."/>
            <person name="Pangilinan J."/>
            <person name="Park H.-J."/>
            <person name="Ramirez L."/>
            <person name="Alfaro M."/>
            <person name="Sun H."/>
            <person name="Tritt A."/>
            <person name="Yoshinaga Y."/>
            <person name="Zwiers L.-H."/>
            <person name="Turgeon B."/>
            <person name="Goodwin S."/>
            <person name="Spatafora J."/>
            <person name="Crous P."/>
            <person name="Grigoriev I."/>
        </authorList>
    </citation>
    <scope>NUCLEOTIDE SEQUENCE</scope>
    <source>
        <strain evidence="7">CBS 279.74</strain>
    </source>
</reference>
<name>A0A6G1KDF9_9PLEO</name>
<proteinExistence type="inferred from homology"/>
<evidence type="ECO:0000259" key="6">
    <source>
        <dbReference type="SMART" id="SM01238"/>
    </source>
</evidence>
<dbReference type="InterPro" id="IPR019083">
    <property type="entry name" value="SAM_Ribosomal_mS41"/>
</dbReference>
<keyword evidence="3" id="KW-0496">Mitochondrion</keyword>
<dbReference type="OrthoDB" id="18595at2759"/>
<evidence type="ECO:0000256" key="5">
    <source>
        <dbReference type="SAM" id="MobiDB-lite"/>
    </source>
</evidence>
<evidence type="ECO:0000256" key="3">
    <source>
        <dbReference type="ARBA" id="ARBA00023128"/>
    </source>
</evidence>
<dbReference type="Proteomes" id="UP000799428">
    <property type="component" value="Unassembled WGS sequence"/>
</dbReference>
<sequence>MRIPTFTSWPIFNNYRRLIARSTIAHTAWPHTIRCTYHPIDLLNSPGLTYSSTAASMILRRPLIAATTTAVSAPQICIRQLHHQIPMRPVPKPIPFIPDHTSFLSAIGRNLSAHASKIPSWEALFTLSSLQLKELGVEPARNRRYLLHWREKFRNGEYGIGGDCQHVENGIAQLQLVEAPVPAGTEEFPMSRWSAVATATHDPGTRKVVVNVPVGAEAPVITPDIRGVSGIVVKGPRTISGSYVETIKGSRGLKAKIKLQEGIWEERRGHKVDGGERRKAEVRAKRRAAANKEKNR</sequence>
<dbReference type="Pfam" id="PF09597">
    <property type="entry name" value="SAM_Ribosomal_mS41"/>
    <property type="match status" value="1"/>
</dbReference>
<dbReference type="AlphaFoldDB" id="A0A6G1KDF9"/>
<comment type="subcellular location">
    <subcellularLocation>
        <location evidence="1">Mitochondrion</location>
    </subcellularLocation>
</comment>
<dbReference type="GO" id="GO:0005739">
    <property type="term" value="C:mitochondrion"/>
    <property type="evidence" value="ECO:0007669"/>
    <property type="project" value="UniProtKB-SubCell"/>
</dbReference>
<dbReference type="EMBL" id="MU005769">
    <property type="protein sequence ID" value="KAF2710397.1"/>
    <property type="molecule type" value="Genomic_DNA"/>
</dbReference>
<evidence type="ECO:0000313" key="8">
    <source>
        <dbReference type="Proteomes" id="UP000799428"/>
    </source>
</evidence>
<comment type="similarity">
    <text evidence="2">Belongs to the mitochondrion-specific ribosomal protein mS41 family.</text>
</comment>
<dbReference type="InterPro" id="IPR039603">
    <property type="entry name" value="Ribosomal_mS41"/>
</dbReference>
<evidence type="ECO:0000256" key="2">
    <source>
        <dbReference type="ARBA" id="ARBA00010492"/>
    </source>
</evidence>
<feature type="domain" description="Small ribosomal subunit protein mS41 SAM" evidence="6">
    <location>
        <begin position="100"/>
        <end position="156"/>
    </location>
</feature>
<evidence type="ECO:0000313" key="7">
    <source>
        <dbReference type="EMBL" id="KAF2710397.1"/>
    </source>
</evidence>
<evidence type="ECO:0000256" key="4">
    <source>
        <dbReference type="ARBA" id="ARBA00035129"/>
    </source>
</evidence>
<dbReference type="SMART" id="SM01238">
    <property type="entry name" value="IGR"/>
    <property type="match status" value="1"/>
</dbReference>
<protein>
    <recommendedName>
        <fullName evidence="4">Small ribosomal subunit protein mS41</fullName>
    </recommendedName>
</protein>
<dbReference type="PANTHER" id="PTHR28235">
    <property type="entry name" value="PROTEIN FYV4, MITOCHONDRIAL"/>
    <property type="match status" value="1"/>
</dbReference>
<feature type="compositionally biased region" description="Basic and acidic residues" evidence="5">
    <location>
        <begin position="266"/>
        <end position="283"/>
    </location>
</feature>